<comment type="caution">
    <text evidence="1">The sequence shown here is derived from an EMBL/GenBank/DDBJ whole genome shotgun (WGS) entry which is preliminary data.</text>
</comment>
<dbReference type="Proteomes" id="UP000019184">
    <property type="component" value="Unassembled WGS sequence"/>
</dbReference>
<evidence type="ECO:0000313" key="2">
    <source>
        <dbReference type="Proteomes" id="UP000019184"/>
    </source>
</evidence>
<reference evidence="1 2" key="1">
    <citation type="journal article" date="2014" name="ISME J.">
        <title>Candidatus Competibacter-lineage genomes retrieved from metagenomes reveal functional metabolic diversity.</title>
        <authorList>
            <person name="McIlroy S.J."/>
            <person name="Albertsen M."/>
            <person name="Andresen E.K."/>
            <person name="Saunders A.M."/>
            <person name="Kristiansen R."/>
            <person name="Stokholm-Bjerregaard M."/>
            <person name="Nielsen K.L."/>
            <person name="Nielsen P.H."/>
        </authorList>
    </citation>
    <scope>NUCLEOTIDE SEQUENCE [LARGE SCALE GENOMIC DNA]</scope>
    <source>
        <strain evidence="1 2">Run_B_J11</strain>
    </source>
</reference>
<accession>A0A7U7GAR7</accession>
<keyword evidence="2" id="KW-1185">Reference proteome</keyword>
<protein>
    <submittedName>
        <fullName evidence="1">Uncharacterized protein</fullName>
    </submittedName>
</protein>
<evidence type="ECO:0000313" key="1">
    <source>
        <dbReference type="EMBL" id="CDH44303.1"/>
    </source>
</evidence>
<sequence length="38" mass="4167">MSNRKDVTLDSRTATLCGYARQELTYCACRVPGSGERG</sequence>
<dbReference type="EMBL" id="CBTK010000068">
    <property type="protein sequence ID" value="CDH44303.1"/>
    <property type="molecule type" value="Genomic_DNA"/>
</dbReference>
<gene>
    <name evidence="1" type="ORF">BN874_160059</name>
</gene>
<organism evidence="1 2">
    <name type="scientific">Candidatus Contendobacter odensis Run_B_J11</name>
    <dbReference type="NCBI Taxonomy" id="1400861"/>
    <lineage>
        <taxon>Bacteria</taxon>
        <taxon>Pseudomonadati</taxon>
        <taxon>Pseudomonadota</taxon>
        <taxon>Gammaproteobacteria</taxon>
        <taxon>Candidatus Competibacteraceae</taxon>
        <taxon>Candidatus Contendibacter</taxon>
    </lineage>
</organism>
<proteinExistence type="predicted"/>
<dbReference type="AlphaFoldDB" id="A0A7U7GAR7"/>
<name>A0A7U7GAR7_9GAMM</name>